<keyword evidence="3" id="KW-0804">Transcription</keyword>
<name>A0A0F5IUR4_9BACT</name>
<dbReference type="InterPro" id="IPR036390">
    <property type="entry name" value="WH_DNA-bd_sf"/>
</dbReference>
<evidence type="ECO:0000313" key="6">
    <source>
        <dbReference type="Proteomes" id="UP000033035"/>
    </source>
</evidence>
<dbReference type="GO" id="GO:0003677">
    <property type="term" value="F:DNA binding"/>
    <property type="evidence" value="ECO:0007669"/>
    <property type="project" value="UniProtKB-KW"/>
</dbReference>
<dbReference type="PATRIC" id="fig|1203610.3.peg.4389"/>
<evidence type="ECO:0000313" key="5">
    <source>
        <dbReference type="EMBL" id="KKB49248.1"/>
    </source>
</evidence>
<dbReference type="PANTHER" id="PTHR43537">
    <property type="entry name" value="TRANSCRIPTIONAL REGULATOR, GNTR FAMILY"/>
    <property type="match status" value="1"/>
</dbReference>
<dbReference type="InterPro" id="IPR008920">
    <property type="entry name" value="TF_FadR/GntR_C"/>
</dbReference>
<dbReference type="PRINTS" id="PR00035">
    <property type="entry name" value="HTHGNTR"/>
</dbReference>
<sequence length="237" mass="27469">MDSLKLHSQTFTLVDQVEDKLLNYLKEKDLRTGDPIPNELELAAALGVARSVLREALSRLKMMGMIESRTRRGMILREPSILGGMKRVVDPRILSEEALFDILGFRIALEIGMCSDLFRNITPEDIAELEEIVKMGIVFENNEYAPVSEFRFHAKLYEITGNKTISEFQEIIHPVMVFVKNKFKDLLEPINIEMKEKDQIVTHADLLEYLKKKDETGYRKAIELHFEVYKRFMNSKT</sequence>
<dbReference type="EMBL" id="AQHW01000025">
    <property type="protein sequence ID" value="KKB49248.1"/>
    <property type="molecule type" value="Genomic_DNA"/>
</dbReference>
<evidence type="ECO:0000259" key="4">
    <source>
        <dbReference type="PROSITE" id="PS50949"/>
    </source>
</evidence>
<dbReference type="Pfam" id="PF07729">
    <property type="entry name" value="FCD"/>
    <property type="match status" value="1"/>
</dbReference>
<comment type="caution">
    <text evidence="5">The sequence shown here is derived from an EMBL/GenBank/DDBJ whole genome shotgun (WGS) entry which is preliminary data.</text>
</comment>
<dbReference type="SUPFAM" id="SSF48008">
    <property type="entry name" value="GntR ligand-binding domain-like"/>
    <property type="match status" value="1"/>
</dbReference>
<dbReference type="SMART" id="SM00895">
    <property type="entry name" value="FCD"/>
    <property type="match status" value="1"/>
</dbReference>
<dbReference type="Gene3D" id="1.10.10.10">
    <property type="entry name" value="Winged helix-like DNA-binding domain superfamily/Winged helix DNA-binding domain"/>
    <property type="match status" value="1"/>
</dbReference>
<keyword evidence="6" id="KW-1185">Reference proteome</keyword>
<protein>
    <recommendedName>
        <fullName evidence="4">HTH gntR-type domain-containing protein</fullName>
    </recommendedName>
</protein>
<dbReference type="HOGENOM" id="CLU_017584_9_3_10"/>
<dbReference type="GO" id="GO:0003700">
    <property type="term" value="F:DNA-binding transcription factor activity"/>
    <property type="evidence" value="ECO:0007669"/>
    <property type="project" value="InterPro"/>
</dbReference>
<evidence type="ECO:0000256" key="3">
    <source>
        <dbReference type="ARBA" id="ARBA00023163"/>
    </source>
</evidence>
<dbReference type="AlphaFoldDB" id="A0A0F5IUR4"/>
<organism evidence="5 6">
    <name type="scientific">Parabacteroides gordonii MS-1 = DSM 23371</name>
    <dbReference type="NCBI Taxonomy" id="1203610"/>
    <lineage>
        <taxon>Bacteria</taxon>
        <taxon>Pseudomonadati</taxon>
        <taxon>Bacteroidota</taxon>
        <taxon>Bacteroidia</taxon>
        <taxon>Bacteroidales</taxon>
        <taxon>Tannerellaceae</taxon>
        <taxon>Parabacteroides</taxon>
    </lineage>
</organism>
<proteinExistence type="predicted"/>
<dbReference type="PROSITE" id="PS50949">
    <property type="entry name" value="HTH_GNTR"/>
    <property type="match status" value="1"/>
</dbReference>
<dbReference type="SMART" id="SM00345">
    <property type="entry name" value="HTH_GNTR"/>
    <property type="match status" value="1"/>
</dbReference>
<gene>
    <name evidence="5" type="ORF">HMPREF1536_04312</name>
</gene>
<keyword evidence="1" id="KW-0805">Transcription regulation</keyword>
<dbReference type="InterPro" id="IPR036388">
    <property type="entry name" value="WH-like_DNA-bd_sf"/>
</dbReference>
<dbReference type="Gene3D" id="1.20.120.530">
    <property type="entry name" value="GntR ligand-binding domain-like"/>
    <property type="match status" value="1"/>
</dbReference>
<dbReference type="Proteomes" id="UP000033035">
    <property type="component" value="Unassembled WGS sequence"/>
</dbReference>
<evidence type="ECO:0000256" key="2">
    <source>
        <dbReference type="ARBA" id="ARBA00023125"/>
    </source>
</evidence>
<dbReference type="PANTHER" id="PTHR43537:SF5">
    <property type="entry name" value="UXU OPERON TRANSCRIPTIONAL REGULATOR"/>
    <property type="match status" value="1"/>
</dbReference>
<reference evidence="5 6" key="1">
    <citation type="submission" date="2013-04" db="EMBL/GenBank/DDBJ databases">
        <title>The Genome Sequence of Parabacteroides gordonii DSM 23371.</title>
        <authorList>
            <consortium name="The Broad Institute Genomics Platform"/>
            <person name="Earl A."/>
            <person name="Ward D."/>
            <person name="Feldgarden M."/>
            <person name="Gevers D."/>
            <person name="Martens E."/>
            <person name="Sakamoto M."/>
            <person name="Benno Y."/>
            <person name="Suzuki N."/>
            <person name="Matsunaga N."/>
            <person name="Koshihara K."/>
            <person name="Seki M."/>
            <person name="Komiya H."/>
            <person name="Walker B."/>
            <person name="Young S."/>
            <person name="Zeng Q."/>
            <person name="Gargeya S."/>
            <person name="Fitzgerald M."/>
            <person name="Haas B."/>
            <person name="Abouelleil A."/>
            <person name="Allen A.W."/>
            <person name="Alvarado L."/>
            <person name="Arachchi H.M."/>
            <person name="Berlin A.M."/>
            <person name="Chapman S.B."/>
            <person name="Gainer-Dewar J."/>
            <person name="Goldberg J."/>
            <person name="Griggs A."/>
            <person name="Gujja S."/>
            <person name="Hansen M."/>
            <person name="Howarth C."/>
            <person name="Imamovic A."/>
            <person name="Ireland A."/>
            <person name="Larimer J."/>
            <person name="McCowan C."/>
            <person name="Murphy C."/>
            <person name="Pearson M."/>
            <person name="Poon T.W."/>
            <person name="Priest M."/>
            <person name="Roberts A."/>
            <person name="Saif S."/>
            <person name="Shea T."/>
            <person name="Sisk P."/>
            <person name="Sykes S."/>
            <person name="Wortman J."/>
            <person name="Nusbaum C."/>
            <person name="Birren B."/>
        </authorList>
    </citation>
    <scope>NUCLEOTIDE SEQUENCE [LARGE SCALE GENOMIC DNA]</scope>
    <source>
        <strain evidence="5 6">MS-1</strain>
    </source>
</reference>
<evidence type="ECO:0000256" key="1">
    <source>
        <dbReference type="ARBA" id="ARBA00023015"/>
    </source>
</evidence>
<keyword evidence="2" id="KW-0238">DNA-binding</keyword>
<dbReference type="CDD" id="cd07377">
    <property type="entry name" value="WHTH_GntR"/>
    <property type="match status" value="1"/>
</dbReference>
<dbReference type="STRING" id="1203610.HMPREF1536_04312"/>
<dbReference type="InterPro" id="IPR000524">
    <property type="entry name" value="Tscrpt_reg_HTH_GntR"/>
</dbReference>
<dbReference type="RefSeq" id="WP_028729189.1">
    <property type="nucleotide sequence ID" value="NZ_KE386763.1"/>
</dbReference>
<dbReference type="InterPro" id="IPR011711">
    <property type="entry name" value="GntR_C"/>
</dbReference>
<accession>A0A0F5IUR4</accession>
<dbReference type="SUPFAM" id="SSF46785">
    <property type="entry name" value="Winged helix' DNA-binding domain"/>
    <property type="match status" value="1"/>
</dbReference>
<dbReference type="Pfam" id="PF00392">
    <property type="entry name" value="GntR"/>
    <property type="match status" value="1"/>
</dbReference>
<feature type="domain" description="HTH gntR-type" evidence="4">
    <location>
        <begin position="11"/>
        <end position="79"/>
    </location>
</feature>